<dbReference type="AlphaFoldDB" id="A0AAN8P7T7"/>
<protein>
    <submittedName>
        <fullName evidence="1">Uncharacterized protein</fullName>
    </submittedName>
</protein>
<evidence type="ECO:0000313" key="2">
    <source>
        <dbReference type="Proteomes" id="UP001372834"/>
    </source>
</evidence>
<accession>A0AAN8P7T7</accession>
<dbReference type="Proteomes" id="UP001372834">
    <property type="component" value="Unassembled WGS sequence"/>
</dbReference>
<organism evidence="1 2">
    <name type="scientific">Polyplax serrata</name>
    <name type="common">Common mouse louse</name>
    <dbReference type="NCBI Taxonomy" id="468196"/>
    <lineage>
        <taxon>Eukaryota</taxon>
        <taxon>Metazoa</taxon>
        <taxon>Ecdysozoa</taxon>
        <taxon>Arthropoda</taxon>
        <taxon>Hexapoda</taxon>
        <taxon>Insecta</taxon>
        <taxon>Pterygota</taxon>
        <taxon>Neoptera</taxon>
        <taxon>Paraneoptera</taxon>
        <taxon>Psocodea</taxon>
        <taxon>Troctomorpha</taxon>
        <taxon>Phthiraptera</taxon>
        <taxon>Anoplura</taxon>
        <taxon>Polyplacidae</taxon>
        <taxon>Polyplax</taxon>
    </lineage>
</organism>
<name>A0AAN8P7T7_POLSC</name>
<dbReference type="EMBL" id="JAWJWE010000039">
    <property type="protein sequence ID" value="KAK6621186.1"/>
    <property type="molecule type" value="Genomic_DNA"/>
</dbReference>
<comment type="caution">
    <text evidence="1">The sequence shown here is derived from an EMBL/GenBank/DDBJ whole genome shotgun (WGS) entry which is preliminary data.</text>
</comment>
<evidence type="ECO:0000313" key="1">
    <source>
        <dbReference type="EMBL" id="KAK6621186.1"/>
    </source>
</evidence>
<proteinExistence type="predicted"/>
<sequence length="86" mass="9824">MAFDVFHVFELMVKQQPLVSCDPSLMRSACGAALGPQKRELVPKSDNLSESEESALRLERTLTVKKMKFRSRSKKEETNILLRDNI</sequence>
<gene>
    <name evidence="1" type="ORF">RUM43_011492</name>
</gene>
<reference evidence="1 2" key="1">
    <citation type="submission" date="2023-10" db="EMBL/GenBank/DDBJ databases">
        <title>Genomes of two closely related lineages of the louse Polyplax serrata with different host specificities.</title>
        <authorList>
            <person name="Martinu J."/>
            <person name="Tarabai H."/>
            <person name="Stefka J."/>
            <person name="Hypsa V."/>
        </authorList>
    </citation>
    <scope>NUCLEOTIDE SEQUENCE [LARGE SCALE GENOMIC DNA]</scope>
    <source>
        <strain evidence="1">HR10_N</strain>
    </source>
</reference>